<proteinExistence type="predicted"/>
<protein>
    <submittedName>
        <fullName evidence="1">Uncharacterized protein</fullName>
    </submittedName>
</protein>
<sequence length="378" mass="42451">MNKTNPSFQQKYSSNCNTLVSNQEFSGQTLSALVSQNGITSDSNNESVKNAKLSGKFLNSGQTLQTNVAQKIGRLAGSYSQAQGVGCLDQSTHQKICYAQADSNKLVRDAQISLPPLNSICLSQALLFSNGTQQLPQSLSTNQIPNGAPLNSNTNIAQNLATLPDESQNMHLSKLQHHQLNYLSFPLNGQFQDIIRDSQQQIEEICPKQEQQFKMGAFYSIHQGDQKGEKQSINHQQNEVVSEERIKEILEALQLVEDMNQIVIHSFAKKVIQRQSKKIKKDDYSNFKQSKCTFKGPFQELVTRENPTSRASKYRGVSRNGLQWQVSFLCATGKHTSQEIRGVIDLRARSRQNLRQKGNRLKWPHSQNKLPLYEGPDS</sequence>
<name>A0A8J8P207_HALGN</name>
<gene>
    <name evidence="1" type="ORF">FGO68_gene2708</name>
</gene>
<dbReference type="EMBL" id="RRYP01002885">
    <property type="protein sequence ID" value="TNV84339.1"/>
    <property type="molecule type" value="Genomic_DNA"/>
</dbReference>
<comment type="caution">
    <text evidence="1">The sequence shown here is derived from an EMBL/GenBank/DDBJ whole genome shotgun (WGS) entry which is preliminary data.</text>
</comment>
<dbReference type="AlphaFoldDB" id="A0A8J8P207"/>
<evidence type="ECO:0000313" key="2">
    <source>
        <dbReference type="Proteomes" id="UP000785679"/>
    </source>
</evidence>
<evidence type="ECO:0000313" key="1">
    <source>
        <dbReference type="EMBL" id="TNV84339.1"/>
    </source>
</evidence>
<organism evidence="1 2">
    <name type="scientific">Halteria grandinella</name>
    <dbReference type="NCBI Taxonomy" id="5974"/>
    <lineage>
        <taxon>Eukaryota</taxon>
        <taxon>Sar</taxon>
        <taxon>Alveolata</taxon>
        <taxon>Ciliophora</taxon>
        <taxon>Intramacronucleata</taxon>
        <taxon>Spirotrichea</taxon>
        <taxon>Stichotrichia</taxon>
        <taxon>Sporadotrichida</taxon>
        <taxon>Halteriidae</taxon>
        <taxon>Halteria</taxon>
    </lineage>
</organism>
<reference evidence="1" key="1">
    <citation type="submission" date="2019-06" db="EMBL/GenBank/DDBJ databases">
        <authorList>
            <person name="Zheng W."/>
        </authorList>
    </citation>
    <scope>NUCLEOTIDE SEQUENCE</scope>
    <source>
        <strain evidence="1">QDHG01</strain>
    </source>
</reference>
<dbReference type="Proteomes" id="UP000785679">
    <property type="component" value="Unassembled WGS sequence"/>
</dbReference>
<accession>A0A8J8P207</accession>
<keyword evidence="2" id="KW-1185">Reference proteome</keyword>